<accession>A0A6I4TB36</accession>
<dbReference type="Pfam" id="PF13577">
    <property type="entry name" value="SnoaL_4"/>
    <property type="match status" value="1"/>
</dbReference>
<reference evidence="3 4" key="1">
    <citation type="submission" date="2019-12" db="EMBL/GenBank/DDBJ databases">
        <title>Genomic-based taxomic classification of the family Erythrobacteraceae.</title>
        <authorList>
            <person name="Xu L."/>
        </authorList>
    </citation>
    <scope>NUCLEOTIDE SEQUENCE [LARGE SCALE GENOMIC DNA]</scope>
    <source>
        <strain evidence="3 4">100921-2</strain>
    </source>
</reference>
<keyword evidence="4" id="KW-1185">Reference proteome</keyword>
<dbReference type="AlphaFoldDB" id="A0A6I4TB36"/>
<evidence type="ECO:0000256" key="1">
    <source>
        <dbReference type="SAM" id="MobiDB-lite"/>
    </source>
</evidence>
<proteinExistence type="predicted"/>
<dbReference type="Gene3D" id="3.10.450.50">
    <property type="match status" value="1"/>
</dbReference>
<protein>
    <submittedName>
        <fullName evidence="3">Nuclear transport factor 2 family protein</fullName>
    </submittedName>
</protein>
<sequence>MDYHADGRRERPQDSGELSVDDHAQLRRAAELYAVGADRRDKDLWRQVLAQDCVIEGPGFLIEGVEANLGSLDFLAANFRATIHRVHQCVATIAGHEARGETYSTADHLSNDADTILVWSIRYQDHWRREEGAWRFARRKLIVDWEETRPVTPKPGAT</sequence>
<feature type="domain" description="SnoaL-like" evidence="2">
    <location>
        <begin position="20"/>
        <end position="140"/>
    </location>
</feature>
<dbReference type="SUPFAM" id="SSF54427">
    <property type="entry name" value="NTF2-like"/>
    <property type="match status" value="1"/>
</dbReference>
<feature type="region of interest" description="Disordered" evidence="1">
    <location>
        <begin position="1"/>
        <end position="20"/>
    </location>
</feature>
<gene>
    <name evidence="3" type="ORF">GRI40_03675</name>
</gene>
<comment type="caution">
    <text evidence="3">The sequence shown here is derived from an EMBL/GenBank/DDBJ whole genome shotgun (WGS) entry which is preliminary data.</text>
</comment>
<dbReference type="EMBL" id="WTZA01000001">
    <property type="protein sequence ID" value="MXO74323.1"/>
    <property type="molecule type" value="Genomic_DNA"/>
</dbReference>
<evidence type="ECO:0000313" key="3">
    <source>
        <dbReference type="EMBL" id="MXO74323.1"/>
    </source>
</evidence>
<evidence type="ECO:0000259" key="2">
    <source>
        <dbReference type="Pfam" id="PF13577"/>
    </source>
</evidence>
<name>A0A6I4TB36_9SPHN</name>
<dbReference type="InterPro" id="IPR032710">
    <property type="entry name" value="NTF2-like_dom_sf"/>
</dbReference>
<dbReference type="Proteomes" id="UP000439522">
    <property type="component" value="Unassembled WGS sequence"/>
</dbReference>
<dbReference type="OrthoDB" id="7432584at2"/>
<organism evidence="3 4">
    <name type="scientific">Tsuneonella aeria</name>
    <dbReference type="NCBI Taxonomy" id="1837929"/>
    <lineage>
        <taxon>Bacteria</taxon>
        <taxon>Pseudomonadati</taxon>
        <taxon>Pseudomonadota</taxon>
        <taxon>Alphaproteobacteria</taxon>
        <taxon>Sphingomonadales</taxon>
        <taxon>Erythrobacteraceae</taxon>
        <taxon>Tsuneonella</taxon>
    </lineage>
</organism>
<dbReference type="InterPro" id="IPR037401">
    <property type="entry name" value="SnoaL-like"/>
</dbReference>
<evidence type="ECO:0000313" key="4">
    <source>
        <dbReference type="Proteomes" id="UP000439522"/>
    </source>
</evidence>